<keyword evidence="3" id="KW-1185">Reference proteome</keyword>
<dbReference type="Proteomes" id="UP000295830">
    <property type="component" value="Unassembled WGS sequence"/>
</dbReference>
<evidence type="ECO:0000256" key="1">
    <source>
        <dbReference type="SAM" id="Phobius"/>
    </source>
</evidence>
<feature type="transmembrane region" description="Helical" evidence="1">
    <location>
        <begin position="100"/>
        <end position="118"/>
    </location>
</feature>
<accession>A0A4R7JTL9</accession>
<keyword evidence="1" id="KW-0812">Transmembrane</keyword>
<protein>
    <submittedName>
        <fullName evidence="2">Uncharacterized protein</fullName>
    </submittedName>
</protein>
<dbReference type="OrthoDB" id="6364858at2"/>
<feature type="transmembrane region" description="Helical" evidence="1">
    <location>
        <begin position="18"/>
        <end position="40"/>
    </location>
</feature>
<keyword evidence="1" id="KW-1133">Transmembrane helix</keyword>
<name>A0A4R7JTL9_9GAMM</name>
<organism evidence="2 3">
    <name type="scientific">Halospina denitrificans</name>
    <dbReference type="NCBI Taxonomy" id="332522"/>
    <lineage>
        <taxon>Bacteria</taxon>
        <taxon>Pseudomonadati</taxon>
        <taxon>Pseudomonadota</taxon>
        <taxon>Gammaproteobacteria</taxon>
        <taxon>Halospina</taxon>
    </lineage>
</organism>
<sequence length="154" mass="16501">MPTPEEILLGLEAIANDWLWLAALWHLYFAAIVLVLAFGVRPSRRTTGLLLTLPLLSVSLLAWLYANPFNGGIFAVAALALVVVSMKLPRAPVRLGPPWLAVLGGLMAGFGWVYPHFLTDSQPWLYLFAAPTGLLPCPTTSIVLGLSLVLGGLG</sequence>
<proteinExistence type="predicted"/>
<keyword evidence="1" id="KW-0472">Membrane</keyword>
<dbReference type="EMBL" id="SOAX01000003">
    <property type="protein sequence ID" value="TDT41682.1"/>
    <property type="molecule type" value="Genomic_DNA"/>
</dbReference>
<dbReference type="AlphaFoldDB" id="A0A4R7JTL9"/>
<feature type="transmembrane region" description="Helical" evidence="1">
    <location>
        <begin position="72"/>
        <end position="88"/>
    </location>
</feature>
<feature type="transmembrane region" description="Helical" evidence="1">
    <location>
        <begin position="124"/>
        <end position="150"/>
    </location>
</feature>
<gene>
    <name evidence="2" type="ORF">DES49_1784</name>
</gene>
<dbReference type="RefSeq" id="WP_133736034.1">
    <property type="nucleotide sequence ID" value="NZ_SOAX01000003.1"/>
</dbReference>
<evidence type="ECO:0000313" key="3">
    <source>
        <dbReference type="Proteomes" id="UP000295830"/>
    </source>
</evidence>
<reference evidence="2 3" key="1">
    <citation type="submission" date="2019-03" db="EMBL/GenBank/DDBJ databases">
        <title>Genomic Encyclopedia of Type Strains, Phase IV (KMG-IV): sequencing the most valuable type-strain genomes for metagenomic binning, comparative biology and taxonomic classification.</title>
        <authorList>
            <person name="Goeker M."/>
        </authorList>
    </citation>
    <scope>NUCLEOTIDE SEQUENCE [LARGE SCALE GENOMIC DNA]</scope>
    <source>
        <strain evidence="2 3">DSM 15505</strain>
    </source>
</reference>
<comment type="caution">
    <text evidence="2">The sequence shown here is derived from an EMBL/GenBank/DDBJ whole genome shotgun (WGS) entry which is preliminary data.</text>
</comment>
<evidence type="ECO:0000313" key="2">
    <source>
        <dbReference type="EMBL" id="TDT41682.1"/>
    </source>
</evidence>
<feature type="transmembrane region" description="Helical" evidence="1">
    <location>
        <begin position="47"/>
        <end position="66"/>
    </location>
</feature>